<keyword evidence="3" id="KW-0472">Membrane</keyword>
<reference evidence="5 6" key="1">
    <citation type="submission" date="2024-10" db="EMBL/GenBank/DDBJ databases">
        <title>Updated reference genomes for cyclostephanoid diatoms.</title>
        <authorList>
            <person name="Roberts W.R."/>
            <person name="Alverson A.J."/>
        </authorList>
    </citation>
    <scope>NUCLEOTIDE SEQUENCE [LARGE SCALE GENOMIC DNA]</scope>
    <source>
        <strain evidence="5 6">AJA010-31</strain>
    </source>
</reference>
<comment type="caution">
    <text evidence="1">Lacks conserved residue(s) required for the propagation of feature annotation.</text>
</comment>
<feature type="region of interest" description="Disordered" evidence="2">
    <location>
        <begin position="105"/>
        <end position="143"/>
    </location>
</feature>
<keyword evidence="3" id="KW-0812">Transmembrane</keyword>
<keyword evidence="3" id="KW-1133">Transmembrane helix</keyword>
<sequence>MPASNADGSVSESHDSSSSGSNEDSSPSMHENTYDTGRDTFVSVETIDYSTSKPQKSVLDGAADISSIEHQSNESNRSSIPEENSNENCNDRCTLLSVETIDYSVPHSQPTKISDSTNDQKSVVNEENQPKRPEYVPNGEEPLPLPGIRAESAEDFKAARKKNTINSSNATTASSVYKRDTRRMLEYTLDDEAPLPPGAIEISDPPDDRKTMKAMNHNDGTDVEAQTMTVGISHVSEPPTIRRKVLYPEQSASEPKTNRASNSRTGASIMRYISWRHPSDNMDDVPIPKNASKRKMRNAVATMIVATVIVSIFVIVLVTSTHSENNKNETTTQTSRQDDVVTPSPPTDLANSDLVDNHNFRICNPIDGEDVELCTVGNCFSGPHCSCKIYFRESQSSDVIGFCDSCRVCDLDGNIGFDCGNLGSSVQECPSTASEIDIDVQVIEYSPPKNYIDRFCSLGLDPSTELCFAGECTDDASCQCDMYKREVASGDAIGLCDSCGVCADGGGISSDCTNIGLAKVECSTQEAEDFVYSPPESYTDRFCIKGFDPSVELCFAGECTNHESCQCDMFKRDVDSGDIVGVCDSCSTCEDGGISHDCTNIGSSNVICRDYSWYIESDTSSSGYSTPQLSQGKNNTSSSPVEGSDSSPGTSTVSDYTCADPSNGVQLCQTQLCDEPGCTCDAYFRDTLTQQPVGACSSCTVCDKGAIGLICSIYGVELNLSC</sequence>
<comment type="caution">
    <text evidence="5">The sequence shown here is derived from an EMBL/GenBank/DDBJ whole genome shotgun (WGS) entry which is preliminary data.</text>
</comment>
<dbReference type="Proteomes" id="UP001530400">
    <property type="component" value="Unassembled WGS sequence"/>
</dbReference>
<evidence type="ECO:0000259" key="4">
    <source>
        <dbReference type="PROSITE" id="PS50050"/>
    </source>
</evidence>
<feature type="compositionally biased region" description="Polar residues" evidence="2">
    <location>
        <begin position="68"/>
        <end position="88"/>
    </location>
</feature>
<feature type="region of interest" description="Disordered" evidence="2">
    <location>
        <begin position="622"/>
        <end position="653"/>
    </location>
</feature>
<feature type="compositionally biased region" description="Polar residues" evidence="2">
    <location>
        <begin position="106"/>
        <end position="127"/>
    </location>
</feature>
<proteinExistence type="predicted"/>
<feature type="compositionally biased region" description="Polar residues" evidence="2">
    <location>
        <begin position="622"/>
        <end position="636"/>
    </location>
</feature>
<evidence type="ECO:0000256" key="3">
    <source>
        <dbReference type="SAM" id="Phobius"/>
    </source>
</evidence>
<dbReference type="InterPro" id="IPR001368">
    <property type="entry name" value="TNFR/NGFR_Cys_rich_reg"/>
</dbReference>
<evidence type="ECO:0000313" key="6">
    <source>
        <dbReference type="Proteomes" id="UP001530400"/>
    </source>
</evidence>
<keyword evidence="6" id="KW-1185">Reference proteome</keyword>
<gene>
    <name evidence="5" type="ORF">ACHAWO_011359</name>
</gene>
<feature type="repeat" description="TNFR-Cys" evidence="1">
    <location>
        <begin position="564"/>
        <end position="608"/>
    </location>
</feature>
<feature type="domain" description="TNFR-Cys" evidence="4">
    <location>
        <begin position="564"/>
        <end position="608"/>
    </location>
</feature>
<evidence type="ECO:0000313" key="5">
    <source>
        <dbReference type="EMBL" id="KAL3796487.1"/>
    </source>
</evidence>
<dbReference type="EMBL" id="JALLPJ020000294">
    <property type="protein sequence ID" value="KAL3796487.1"/>
    <property type="molecule type" value="Genomic_DNA"/>
</dbReference>
<dbReference type="PROSITE" id="PS50050">
    <property type="entry name" value="TNFR_NGFR_2"/>
    <property type="match status" value="1"/>
</dbReference>
<feature type="compositionally biased region" description="Low complexity" evidence="2">
    <location>
        <begin position="637"/>
        <end position="649"/>
    </location>
</feature>
<accession>A0ABD3Q8V4</accession>
<feature type="transmembrane region" description="Helical" evidence="3">
    <location>
        <begin position="299"/>
        <end position="318"/>
    </location>
</feature>
<evidence type="ECO:0000256" key="1">
    <source>
        <dbReference type="PROSITE-ProRule" id="PRU00206"/>
    </source>
</evidence>
<protein>
    <recommendedName>
        <fullName evidence="4">TNFR-Cys domain-containing protein</fullName>
    </recommendedName>
</protein>
<feature type="region of interest" description="Disordered" evidence="2">
    <location>
        <begin position="325"/>
        <end position="352"/>
    </location>
</feature>
<organism evidence="5 6">
    <name type="scientific">Cyclotella atomus</name>
    <dbReference type="NCBI Taxonomy" id="382360"/>
    <lineage>
        <taxon>Eukaryota</taxon>
        <taxon>Sar</taxon>
        <taxon>Stramenopiles</taxon>
        <taxon>Ochrophyta</taxon>
        <taxon>Bacillariophyta</taxon>
        <taxon>Coscinodiscophyceae</taxon>
        <taxon>Thalassiosirophycidae</taxon>
        <taxon>Stephanodiscales</taxon>
        <taxon>Stephanodiscaceae</taxon>
        <taxon>Cyclotella</taxon>
    </lineage>
</organism>
<feature type="region of interest" description="Disordered" evidence="2">
    <location>
        <begin position="1"/>
        <end position="91"/>
    </location>
</feature>
<name>A0ABD3Q8V4_9STRA</name>
<evidence type="ECO:0000256" key="2">
    <source>
        <dbReference type="SAM" id="MobiDB-lite"/>
    </source>
</evidence>
<feature type="compositionally biased region" description="Polar residues" evidence="2">
    <location>
        <begin position="325"/>
        <end position="335"/>
    </location>
</feature>
<feature type="compositionally biased region" description="Low complexity" evidence="2">
    <location>
        <begin position="8"/>
        <end position="28"/>
    </location>
</feature>
<dbReference type="AlphaFoldDB" id="A0ABD3Q8V4"/>